<evidence type="ECO:0000256" key="7">
    <source>
        <dbReference type="ARBA" id="ARBA00023242"/>
    </source>
</evidence>
<dbReference type="KEGG" id="dosa:Os03g0608700"/>
<evidence type="ECO:0000256" key="4">
    <source>
        <dbReference type="ARBA" id="ARBA00022722"/>
    </source>
</evidence>
<name>Q0DQC9_ORYSJ</name>
<dbReference type="Pfam" id="PF13359">
    <property type="entry name" value="DDE_Tnp_4"/>
    <property type="match status" value="1"/>
</dbReference>
<comment type="cofactor">
    <cofactor evidence="1">
        <name>a divalent metal cation</name>
        <dbReference type="ChEBI" id="CHEBI:60240"/>
    </cofactor>
</comment>
<evidence type="ECO:0000259" key="8">
    <source>
        <dbReference type="Pfam" id="PF13359"/>
    </source>
</evidence>
<keyword evidence="5" id="KW-0479">Metal-binding</keyword>
<dbReference type="EMBL" id="AP008209">
    <property type="protein sequence ID" value="BAF12559.1"/>
    <property type="molecule type" value="Genomic_DNA"/>
</dbReference>
<dbReference type="AlphaFoldDB" id="Q0DQC9"/>
<evidence type="ECO:0000256" key="1">
    <source>
        <dbReference type="ARBA" id="ARBA00001968"/>
    </source>
</evidence>
<dbReference type="GO" id="GO:0016787">
    <property type="term" value="F:hydrolase activity"/>
    <property type="evidence" value="ECO:0007669"/>
    <property type="project" value="UniProtKB-KW"/>
</dbReference>
<feature type="non-terminal residue" evidence="9">
    <location>
        <position position="1"/>
    </location>
</feature>
<evidence type="ECO:0000313" key="10">
    <source>
        <dbReference type="Proteomes" id="UP000000763"/>
    </source>
</evidence>
<keyword evidence="6" id="KW-0378">Hydrolase</keyword>
<dbReference type="PANTHER" id="PTHR22930:SF259">
    <property type="entry name" value="OS08G0106900 PROTEIN"/>
    <property type="match status" value="1"/>
</dbReference>
<reference evidence="10" key="2">
    <citation type="journal article" date="2008" name="Nucleic Acids Res.">
        <title>The rice annotation project database (RAP-DB): 2008 update.</title>
        <authorList>
            <consortium name="The rice annotation project (RAP)"/>
        </authorList>
    </citation>
    <scope>GENOME REANNOTATION</scope>
    <source>
        <strain evidence="10">cv. Nipponbare</strain>
    </source>
</reference>
<evidence type="ECO:0000313" key="9">
    <source>
        <dbReference type="EMBL" id="BAF12559.1"/>
    </source>
</evidence>
<comment type="subcellular location">
    <subcellularLocation>
        <location evidence="2">Nucleus</location>
    </subcellularLocation>
</comment>
<comment type="similarity">
    <text evidence="3">Belongs to the HARBI1 family.</text>
</comment>
<dbReference type="Proteomes" id="UP000000763">
    <property type="component" value="Chromosome 3"/>
</dbReference>
<evidence type="ECO:0000256" key="6">
    <source>
        <dbReference type="ARBA" id="ARBA00022801"/>
    </source>
</evidence>
<dbReference type="GO" id="GO:0005634">
    <property type="term" value="C:nucleus"/>
    <property type="evidence" value="ECO:0007669"/>
    <property type="project" value="UniProtKB-SubCell"/>
</dbReference>
<dbReference type="PANTHER" id="PTHR22930">
    <property type="match status" value="1"/>
</dbReference>
<proteinExistence type="inferred from homology"/>
<reference evidence="9 10" key="1">
    <citation type="journal article" date="2005" name="Nature">
        <title>The map-based sequence of the rice genome.</title>
        <authorList>
            <consortium name="International rice genome sequencing project (IRGSP)"/>
            <person name="Matsumoto T."/>
            <person name="Wu J."/>
            <person name="Kanamori H."/>
            <person name="Katayose Y."/>
            <person name="Fujisawa M."/>
            <person name="Namiki N."/>
            <person name="Mizuno H."/>
            <person name="Yamamoto K."/>
            <person name="Antonio B.A."/>
            <person name="Baba T."/>
            <person name="Sakata K."/>
            <person name="Nagamura Y."/>
            <person name="Aoki H."/>
            <person name="Arikawa K."/>
            <person name="Arita K."/>
            <person name="Bito T."/>
            <person name="Chiden Y."/>
            <person name="Fujitsuka N."/>
            <person name="Fukunaka R."/>
            <person name="Hamada M."/>
            <person name="Harada C."/>
            <person name="Hayashi A."/>
            <person name="Hijishita S."/>
            <person name="Honda M."/>
            <person name="Hosokawa S."/>
            <person name="Ichikawa Y."/>
            <person name="Idonuma A."/>
            <person name="Iijima M."/>
            <person name="Ikeda M."/>
            <person name="Ikeno M."/>
            <person name="Ito K."/>
            <person name="Ito S."/>
            <person name="Ito T."/>
            <person name="Ito Y."/>
            <person name="Ito Y."/>
            <person name="Iwabuchi A."/>
            <person name="Kamiya K."/>
            <person name="Karasawa W."/>
            <person name="Kurita K."/>
            <person name="Katagiri S."/>
            <person name="Kikuta A."/>
            <person name="Kobayashi H."/>
            <person name="Kobayashi N."/>
            <person name="Machita K."/>
            <person name="Maehara T."/>
            <person name="Masukawa M."/>
            <person name="Mizubayashi T."/>
            <person name="Mukai Y."/>
            <person name="Nagasaki H."/>
            <person name="Nagata Y."/>
            <person name="Naito S."/>
            <person name="Nakashima M."/>
            <person name="Nakama Y."/>
            <person name="Nakamichi Y."/>
            <person name="Nakamura M."/>
            <person name="Meguro A."/>
            <person name="Negishi M."/>
            <person name="Ohta I."/>
            <person name="Ohta T."/>
            <person name="Okamoto M."/>
            <person name="Ono N."/>
            <person name="Saji S."/>
            <person name="Sakaguchi M."/>
            <person name="Sakai K."/>
            <person name="Shibata M."/>
            <person name="Shimokawa T."/>
            <person name="Song J."/>
            <person name="Takazaki Y."/>
            <person name="Terasawa K."/>
            <person name="Tsugane M."/>
            <person name="Tsuji K."/>
            <person name="Ueda S."/>
            <person name="Waki K."/>
            <person name="Yamagata H."/>
            <person name="Yamamoto M."/>
            <person name="Yamamoto S."/>
            <person name="Yamane H."/>
            <person name="Yoshiki S."/>
            <person name="Yoshihara R."/>
            <person name="Yukawa K."/>
            <person name="Zhong H."/>
            <person name="Yano M."/>
            <person name="Yuan Q."/>
            <person name="Ouyang S."/>
            <person name="Liu J."/>
            <person name="Jones K.M."/>
            <person name="Gansberger K."/>
            <person name="Moffat K."/>
            <person name="Hill J."/>
            <person name="Bera J."/>
            <person name="Fadrosh D."/>
            <person name="Jin S."/>
            <person name="Johri S."/>
            <person name="Kim M."/>
            <person name="Overton L."/>
            <person name="Reardon M."/>
            <person name="Tsitrin T."/>
            <person name="Vuong H."/>
            <person name="Weaver B."/>
            <person name="Ciecko A."/>
            <person name="Tallon L."/>
            <person name="Jackson J."/>
            <person name="Pai G."/>
            <person name="Aken S.V."/>
            <person name="Utterback T."/>
            <person name="Reidmuller S."/>
            <person name="Feldblyum T."/>
            <person name="Hsiao J."/>
            <person name="Zismann V."/>
            <person name="Iobst S."/>
            <person name="de Vazeille A.R."/>
            <person name="Buell C.R."/>
            <person name="Ying K."/>
            <person name="Li Y."/>
            <person name="Lu T."/>
            <person name="Huang Y."/>
            <person name="Zhao Q."/>
            <person name="Feng Q."/>
            <person name="Zhang L."/>
            <person name="Zhu J."/>
            <person name="Weng Q."/>
            <person name="Mu J."/>
            <person name="Lu Y."/>
            <person name="Fan D."/>
            <person name="Liu Y."/>
            <person name="Guan J."/>
            <person name="Zhang Y."/>
            <person name="Yu S."/>
            <person name="Liu X."/>
            <person name="Zhang Y."/>
            <person name="Hong G."/>
            <person name="Han B."/>
            <person name="Choisne N."/>
            <person name="Demange N."/>
            <person name="Orjeda G."/>
            <person name="Samain S."/>
            <person name="Cattolico L."/>
            <person name="Pelletier E."/>
            <person name="Couloux A."/>
            <person name="Segurens B."/>
            <person name="Wincker P."/>
            <person name="D'Hont A."/>
            <person name="Scarpelli C."/>
            <person name="Weissenbach J."/>
            <person name="Salanoubat M."/>
            <person name="Quetier F."/>
            <person name="Yu Y."/>
            <person name="Kim H.R."/>
            <person name="Rambo T."/>
            <person name="Currie J."/>
            <person name="Collura K."/>
            <person name="Luo M."/>
            <person name="Yang T."/>
            <person name="Ammiraju J.S.S."/>
            <person name="Engler F."/>
            <person name="Soderlund C."/>
            <person name="Wing R.A."/>
            <person name="Palmer L.E."/>
            <person name="de la Bastide M."/>
            <person name="Spiegel L."/>
            <person name="Nascimento L."/>
            <person name="Zutavern T."/>
            <person name="O'Shaughnessy A."/>
            <person name="Dike S."/>
            <person name="Dedhia N."/>
            <person name="Preston R."/>
            <person name="Balija V."/>
            <person name="McCombie W.R."/>
            <person name="Chow T."/>
            <person name="Chen H."/>
            <person name="Chung M."/>
            <person name="Chen C."/>
            <person name="Shaw J."/>
            <person name="Wu H."/>
            <person name="Hsiao K."/>
            <person name="Chao Y."/>
            <person name="Chu M."/>
            <person name="Cheng C."/>
            <person name="Hour A."/>
            <person name="Lee P."/>
            <person name="Lin S."/>
            <person name="Lin Y."/>
            <person name="Liou J."/>
            <person name="Liu S."/>
            <person name="Hsing Y."/>
            <person name="Raghuvanshi S."/>
            <person name="Mohanty A."/>
            <person name="Bharti A.K."/>
            <person name="Gaur A."/>
            <person name="Gupta V."/>
            <person name="Kumar D."/>
            <person name="Ravi V."/>
            <person name="Vij S."/>
            <person name="Kapur A."/>
            <person name="Khurana P."/>
            <person name="Khurana P."/>
            <person name="Khurana J.P."/>
            <person name="Tyagi A.K."/>
            <person name="Gaikwad K."/>
            <person name="Singh A."/>
            <person name="Dalal V."/>
            <person name="Srivastava S."/>
            <person name="Dixit A."/>
            <person name="Pal A.K."/>
            <person name="Ghazi I.A."/>
            <person name="Yadav M."/>
            <person name="Pandit A."/>
            <person name="Bhargava A."/>
            <person name="Sureshbabu K."/>
            <person name="Batra K."/>
            <person name="Sharma T.R."/>
            <person name="Mohapatra T."/>
            <person name="Singh N.K."/>
            <person name="Messing J."/>
            <person name="Nelson A.B."/>
            <person name="Fuks G."/>
            <person name="Kavchok S."/>
            <person name="Keizer G."/>
            <person name="Linton E."/>
            <person name="Llaca V."/>
            <person name="Song R."/>
            <person name="Tanyolac B."/>
            <person name="Young S."/>
            <person name="Ho-Il K."/>
            <person name="Hahn J.H."/>
            <person name="Sangsakoo G."/>
            <person name="Vanavichit A."/>
            <person name="de Mattos Luiz.A.T."/>
            <person name="Zimmer P.D."/>
            <person name="Malone G."/>
            <person name="Dellagostin O."/>
            <person name="de Oliveira A.C."/>
            <person name="Bevan M."/>
            <person name="Bancroft I."/>
            <person name="Minx P."/>
            <person name="Cordum H."/>
            <person name="Wilson R."/>
            <person name="Cheng Z."/>
            <person name="Jin W."/>
            <person name="Jiang J."/>
            <person name="Leong S.A."/>
            <person name="Iwama H."/>
            <person name="Gojobori T."/>
            <person name="Itoh T."/>
            <person name="Niimura Y."/>
            <person name="Fujii Y."/>
            <person name="Habara T."/>
            <person name="Sakai H."/>
            <person name="Sato Y."/>
            <person name="Wilson G."/>
            <person name="Kumar K."/>
            <person name="McCouch S."/>
            <person name="Juretic N."/>
            <person name="Hoen D."/>
            <person name="Wright S."/>
            <person name="Bruskiewich R."/>
            <person name="Bureau T."/>
            <person name="Miyao A."/>
            <person name="Hirochika H."/>
            <person name="Nishikawa T."/>
            <person name="Kadowaki K."/>
            <person name="Sugiura M."/>
            <person name="Burr B."/>
            <person name="Sasaki T."/>
        </authorList>
    </citation>
    <scope>NUCLEOTIDE SEQUENCE [LARGE SCALE GENOMIC DNA]</scope>
    <source>
        <strain evidence="10">cv. Nipponbare</strain>
    </source>
</reference>
<keyword evidence="7" id="KW-0539">Nucleus</keyword>
<dbReference type="InterPro" id="IPR045249">
    <property type="entry name" value="HARBI1-like"/>
</dbReference>
<feature type="domain" description="DDE Tnp4" evidence="8">
    <location>
        <begin position="32"/>
        <end position="192"/>
    </location>
</feature>
<dbReference type="GO" id="GO:0004518">
    <property type="term" value="F:nuclease activity"/>
    <property type="evidence" value="ECO:0007669"/>
    <property type="project" value="UniProtKB-KW"/>
</dbReference>
<protein>
    <submittedName>
        <fullName evidence="9">Os03g0608700 protein</fullName>
    </submittedName>
</protein>
<keyword evidence="4" id="KW-0540">Nuclease</keyword>
<dbReference type="GO" id="GO:0046872">
    <property type="term" value="F:metal ion binding"/>
    <property type="evidence" value="ECO:0007669"/>
    <property type="project" value="UniProtKB-KW"/>
</dbReference>
<evidence type="ECO:0000256" key="5">
    <source>
        <dbReference type="ARBA" id="ARBA00022723"/>
    </source>
</evidence>
<accession>Q0DQC9</accession>
<sequence>NDLIKPPSLDIAPKIAGNHRWDPYIKDCIGAIDGTHVRASVPKNMESSFRGRKNHATQNVMAAVDFDLRFTYVLAGWEGAAHDVVVLRDALERENGLHVPQGKFYLVDVGYGAKPGFLPPFRSTRYHLNEWGNNPVQNEKELFNLRHSSLRITVERAFGSLKRRFKILDDATPFFPFQTQVNIVVACCIIHNWVINDDIDELVMGPNESIIQDNDTSTVGQPNDHAWMVQFRQGLADQMWADRQNHHGN</sequence>
<dbReference type="InterPro" id="IPR027806">
    <property type="entry name" value="HARBI1_dom"/>
</dbReference>
<gene>
    <name evidence="9" type="ordered locus">Os03g0608700</name>
</gene>
<evidence type="ECO:0000256" key="3">
    <source>
        <dbReference type="ARBA" id="ARBA00006958"/>
    </source>
</evidence>
<organism evidence="9 10">
    <name type="scientific">Oryza sativa subsp. japonica</name>
    <name type="common">Rice</name>
    <dbReference type="NCBI Taxonomy" id="39947"/>
    <lineage>
        <taxon>Eukaryota</taxon>
        <taxon>Viridiplantae</taxon>
        <taxon>Streptophyta</taxon>
        <taxon>Embryophyta</taxon>
        <taxon>Tracheophyta</taxon>
        <taxon>Spermatophyta</taxon>
        <taxon>Magnoliopsida</taxon>
        <taxon>Liliopsida</taxon>
        <taxon>Poales</taxon>
        <taxon>Poaceae</taxon>
        <taxon>BOP clade</taxon>
        <taxon>Oryzoideae</taxon>
        <taxon>Oryzeae</taxon>
        <taxon>Oryzinae</taxon>
        <taxon>Oryza</taxon>
        <taxon>Oryza sativa</taxon>
    </lineage>
</organism>
<evidence type="ECO:0000256" key="2">
    <source>
        <dbReference type="ARBA" id="ARBA00004123"/>
    </source>
</evidence>